<protein>
    <recommendedName>
        <fullName evidence="3">Thioredoxin domain-containing protein</fullName>
    </recommendedName>
</protein>
<reference evidence="1 2" key="1">
    <citation type="submission" date="2012-02" db="EMBL/GenBank/DDBJ databases">
        <title>The Genome Sequence of Bacteroides cellulosilyticus CL02T12C19.</title>
        <authorList>
            <consortium name="The Broad Institute Genome Sequencing Platform"/>
            <person name="Earl A."/>
            <person name="Ward D."/>
            <person name="Feldgarden M."/>
            <person name="Gevers D."/>
            <person name="Zitomersky N.L."/>
            <person name="Coyne M.J."/>
            <person name="Comstock L.E."/>
            <person name="Young S.K."/>
            <person name="Zeng Q."/>
            <person name="Gargeya S."/>
            <person name="Fitzgerald M."/>
            <person name="Haas B."/>
            <person name="Abouelleil A."/>
            <person name="Alvarado L."/>
            <person name="Arachchi H.M."/>
            <person name="Berlin A."/>
            <person name="Chapman S.B."/>
            <person name="Gearin G."/>
            <person name="Goldberg J."/>
            <person name="Griggs A."/>
            <person name="Gujja S."/>
            <person name="Hansen M."/>
            <person name="Heiman D."/>
            <person name="Howarth C."/>
            <person name="Larimer J."/>
            <person name="Lui A."/>
            <person name="MacDonald P.J.P."/>
            <person name="McCowen C."/>
            <person name="Montmayeur A."/>
            <person name="Murphy C."/>
            <person name="Neiman D."/>
            <person name="Pearson M."/>
            <person name="Priest M."/>
            <person name="Roberts A."/>
            <person name="Saif S."/>
            <person name="Shea T."/>
            <person name="Sisk P."/>
            <person name="Stolte C."/>
            <person name="Sykes S."/>
            <person name="Wortman J."/>
            <person name="Nusbaum C."/>
            <person name="Birren B."/>
        </authorList>
    </citation>
    <scope>NUCLEOTIDE SEQUENCE [LARGE SCALE GENOMIC DNA]</scope>
    <source>
        <strain evidence="1 2">CL02T12C19</strain>
    </source>
</reference>
<evidence type="ECO:0008006" key="3">
    <source>
        <dbReference type="Google" id="ProtNLM"/>
    </source>
</evidence>
<gene>
    <name evidence="1" type="ORF">HMPREF1062_02472</name>
</gene>
<organism evidence="1 2">
    <name type="scientific">Bacteroides cellulosilyticus CL02T12C19</name>
    <dbReference type="NCBI Taxonomy" id="997874"/>
    <lineage>
        <taxon>Bacteria</taxon>
        <taxon>Pseudomonadati</taxon>
        <taxon>Bacteroidota</taxon>
        <taxon>Bacteroidia</taxon>
        <taxon>Bacteroidales</taxon>
        <taxon>Bacteroidaceae</taxon>
        <taxon>Bacteroides</taxon>
    </lineage>
</organism>
<name>I9QQ84_9BACE</name>
<comment type="caution">
    <text evidence="1">The sequence shown here is derived from an EMBL/GenBank/DDBJ whole genome shotgun (WGS) entry which is preliminary data.</text>
</comment>
<dbReference type="AlphaFoldDB" id="I9QQ84"/>
<dbReference type="Proteomes" id="UP000003741">
    <property type="component" value="Unassembled WGS sequence"/>
</dbReference>
<sequence length="205" mass="24422">MKRYVLLILFLVLTLFQLFQIVNLNKNVTDLSASEQMLYRHNKLLEREIEDNEKIAKMQHWFEGKQMEDMVLADFYDKDTVSLNSLLSIKRSFFLFISEKSCTTCYLPYLKQVNSLARKHGFDRVFLLADYENRIGLKSLLLEHNIRMRVYSVIKTDKLLEHNIEPISFLLTLNRYIDNVFIPYMTNSSQVESYLNIVEERLFNN</sequence>
<accession>I9QQ84</accession>
<dbReference type="HOGENOM" id="CLU_1335288_0_0_10"/>
<evidence type="ECO:0000313" key="1">
    <source>
        <dbReference type="EMBL" id="EIY31811.1"/>
    </source>
</evidence>
<proteinExistence type="predicted"/>
<dbReference type="PATRIC" id="fig|997874.3.peg.2532"/>
<keyword evidence="2" id="KW-1185">Reference proteome</keyword>
<dbReference type="OrthoDB" id="1050268at2"/>
<dbReference type="EMBL" id="AGXG01000054">
    <property type="protein sequence ID" value="EIY31811.1"/>
    <property type="molecule type" value="Genomic_DNA"/>
</dbReference>
<evidence type="ECO:0000313" key="2">
    <source>
        <dbReference type="Proteomes" id="UP000003741"/>
    </source>
</evidence>
<dbReference type="RefSeq" id="WP_007217138.1">
    <property type="nucleotide sequence ID" value="NZ_JH724086.1"/>
</dbReference>